<dbReference type="GO" id="GO:0016020">
    <property type="term" value="C:membrane"/>
    <property type="evidence" value="ECO:0007669"/>
    <property type="project" value="TreeGrafter"/>
</dbReference>
<evidence type="ECO:0000313" key="2">
    <source>
        <dbReference type="EMBL" id="KAB8681458.1"/>
    </source>
</evidence>
<dbReference type="AlphaFoldDB" id="A0A5N6L471"/>
<comment type="caution">
    <text evidence="2">The sequence shown here is derived from an EMBL/GenBank/DDBJ whole genome shotgun (WGS) entry which is preliminary data.</text>
</comment>
<accession>A0A5N6L471</accession>
<dbReference type="SUPFAM" id="SSF56112">
    <property type="entry name" value="Protein kinase-like (PK-like)"/>
    <property type="match status" value="1"/>
</dbReference>
<feature type="domain" description="Protein kinase" evidence="1">
    <location>
        <begin position="1"/>
        <end position="160"/>
    </location>
</feature>
<dbReference type="PANTHER" id="PTHR48055:SF46">
    <property type="entry name" value="LEUCINE-RICH REPEAT SERINE_THREONINE-PROTEIN KINASE 1"/>
    <property type="match status" value="1"/>
</dbReference>
<dbReference type="Gene3D" id="1.10.510.10">
    <property type="entry name" value="Transferase(Phosphotransferase) domain 1"/>
    <property type="match status" value="1"/>
</dbReference>
<keyword evidence="3" id="KW-1185">Reference proteome</keyword>
<dbReference type="GO" id="GO:0004672">
    <property type="term" value="F:protein kinase activity"/>
    <property type="evidence" value="ECO:0007669"/>
    <property type="project" value="InterPro"/>
</dbReference>
<dbReference type="PROSITE" id="PS00108">
    <property type="entry name" value="PROTEIN_KINASE_ST"/>
    <property type="match status" value="1"/>
</dbReference>
<dbReference type="EMBL" id="VIBQ01000086">
    <property type="protein sequence ID" value="KAB8681458.1"/>
    <property type="molecule type" value="Genomic_DNA"/>
</dbReference>
<dbReference type="InterPro" id="IPR000719">
    <property type="entry name" value="Prot_kinase_dom"/>
</dbReference>
<name>A0A5N6L471_9ROSI</name>
<dbReference type="InterPro" id="IPR011009">
    <property type="entry name" value="Kinase-like_dom_sf"/>
</dbReference>
<dbReference type="PROSITE" id="PS50011">
    <property type="entry name" value="PROTEIN_KINASE_DOM"/>
    <property type="match status" value="1"/>
</dbReference>
<gene>
    <name evidence="2" type="ORF">FH972_026337</name>
</gene>
<dbReference type="InterPro" id="IPR008271">
    <property type="entry name" value="Ser/Thr_kinase_AS"/>
</dbReference>
<sequence length="160" mass="18042">MRKKIALRAVEGLHYLHEMCNPKIFHQDLKPDNILLGDELEAVVADFGLIKPLTHEESHPSTSSVRGTPGYIALEYFSSSRAIEKGDVYAFGIVLLELICAKTCFREKIFVELLDLNLKPTYDQQELEEIADLALSCIENLPIGRSKMVDIVDVLSEMIH</sequence>
<dbReference type="InterPro" id="IPR051564">
    <property type="entry name" value="LRR_receptor-like_kinase"/>
</dbReference>
<dbReference type="OrthoDB" id="1109178at2759"/>
<dbReference type="Pfam" id="PF00069">
    <property type="entry name" value="Pkinase"/>
    <property type="match status" value="1"/>
</dbReference>
<dbReference type="GO" id="GO:0005524">
    <property type="term" value="F:ATP binding"/>
    <property type="evidence" value="ECO:0007669"/>
    <property type="project" value="InterPro"/>
</dbReference>
<organism evidence="2 3">
    <name type="scientific">Carpinus fangiana</name>
    <dbReference type="NCBI Taxonomy" id="176857"/>
    <lineage>
        <taxon>Eukaryota</taxon>
        <taxon>Viridiplantae</taxon>
        <taxon>Streptophyta</taxon>
        <taxon>Embryophyta</taxon>
        <taxon>Tracheophyta</taxon>
        <taxon>Spermatophyta</taxon>
        <taxon>Magnoliopsida</taxon>
        <taxon>eudicotyledons</taxon>
        <taxon>Gunneridae</taxon>
        <taxon>Pentapetalae</taxon>
        <taxon>rosids</taxon>
        <taxon>fabids</taxon>
        <taxon>Fagales</taxon>
        <taxon>Betulaceae</taxon>
        <taxon>Carpinus</taxon>
    </lineage>
</organism>
<dbReference type="Proteomes" id="UP000327013">
    <property type="component" value="Unassembled WGS sequence"/>
</dbReference>
<protein>
    <recommendedName>
        <fullName evidence="1">Protein kinase domain-containing protein</fullName>
    </recommendedName>
</protein>
<reference evidence="2 3" key="1">
    <citation type="submission" date="2019-06" db="EMBL/GenBank/DDBJ databases">
        <title>A chromosomal-level reference genome of Carpinus fangiana (Coryloideae, Betulaceae).</title>
        <authorList>
            <person name="Yang X."/>
            <person name="Wang Z."/>
            <person name="Zhang L."/>
            <person name="Hao G."/>
            <person name="Liu J."/>
            <person name="Yang Y."/>
        </authorList>
    </citation>
    <scope>NUCLEOTIDE SEQUENCE [LARGE SCALE GENOMIC DNA]</scope>
    <source>
        <strain evidence="2">Cfa_2016G</strain>
        <tissue evidence="2">Leaf</tissue>
    </source>
</reference>
<proteinExistence type="predicted"/>
<dbReference type="PANTHER" id="PTHR48055">
    <property type="entry name" value="LEUCINE-RICH REPEAT RECEPTOR PROTEIN KINASE EMS1"/>
    <property type="match status" value="1"/>
</dbReference>
<evidence type="ECO:0000313" key="3">
    <source>
        <dbReference type="Proteomes" id="UP000327013"/>
    </source>
</evidence>
<evidence type="ECO:0000259" key="1">
    <source>
        <dbReference type="PROSITE" id="PS50011"/>
    </source>
</evidence>